<reference evidence="5" key="1">
    <citation type="submission" date="2014-04" db="EMBL/GenBank/DDBJ databases">
        <title>Evolutionary Origins and Diversification of the Mycorrhizal Mutualists.</title>
        <authorList>
            <consortium name="DOE Joint Genome Institute"/>
            <consortium name="Mycorrhizal Genomics Consortium"/>
            <person name="Kohler A."/>
            <person name="Kuo A."/>
            <person name="Nagy L.G."/>
            <person name="Floudas D."/>
            <person name="Copeland A."/>
            <person name="Barry K.W."/>
            <person name="Cichocki N."/>
            <person name="Veneault-Fourrey C."/>
            <person name="LaButti K."/>
            <person name="Lindquist E.A."/>
            <person name="Lipzen A."/>
            <person name="Lundell T."/>
            <person name="Morin E."/>
            <person name="Murat C."/>
            <person name="Riley R."/>
            <person name="Ohm R."/>
            <person name="Sun H."/>
            <person name="Tunlid A."/>
            <person name="Henrissat B."/>
            <person name="Grigoriev I.V."/>
            <person name="Hibbett D.S."/>
            <person name="Martin F."/>
        </authorList>
    </citation>
    <scope>NUCLEOTIDE SEQUENCE [LARGE SCALE GENOMIC DNA]</scope>
    <source>
        <strain evidence="5">FD-334 SS-4</strain>
    </source>
</reference>
<dbReference type="Pfam" id="PF22784">
    <property type="entry name" value="PTP-SAK"/>
    <property type="match status" value="1"/>
</dbReference>
<proteinExistence type="predicted"/>
<dbReference type="GO" id="GO:0016791">
    <property type="term" value="F:phosphatase activity"/>
    <property type="evidence" value="ECO:0007669"/>
    <property type="project" value="UniProtKB-ARBA"/>
</dbReference>
<dbReference type="Gene3D" id="3.90.190.10">
    <property type="entry name" value="Protein tyrosine phosphatase superfamily"/>
    <property type="match status" value="1"/>
</dbReference>
<organism evidence="4 5">
    <name type="scientific">Hypholoma sublateritium (strain FD-334 SS-4)</name>
    <dbReference type="NCBI Taxonomy" id="945553"/>
    <lineage>
        <taxon>Eukaryota</taxon>
        <taxon>Fungi</taxon>
        <taxon>Dikarya</taxon>
        <taxon>Basidiomycota</taxon>
        <taxon>Agaricomycotina</taxon>
        <taxon>Agaricomycetes</taxon>
        <taxon>Agaricomycetidae</taxon>
        <taxon>Agaricales</taxon>
        <taxon>Agaricineae</taxon>
        <taxon>Strophariaceae</taxon>
        <taxon>Hypholoma</taxon>
    </lineage>
</organism>
<name>A0A0D2Q7S9_HYPSF</name>
<dbReference type="InterPro" id="IPR029021">
    <property type="entry name" value="Prot-tyrosine_phosphatase-like"/>
</dbReference>
<dbReference type="AlphaFoldDB" id="A0A0D2Q7S9"/>
<feature type="compositionally biased region" description="Low complexity" evidence="2">
    <location>
        <begin position="10"/>
        <end position="20"/>
    </location>
</feature>
<feature type="domain" description="Tyrosine specific protein phosphatases" evidence="3">
    <location>
        <begin position="337"/>
        <end position="377"/>
    </location>
</feature>
<dbReference type="InterPro" id="IPR003595">
    <property type="entry name" value="Tyr_Pase_cat"/>
</dbReference>
<dbReference type="OrthoDB" id="266663at2759"/>
<dbReference type="InterPro" id="IPR000387">
    <property type="entry name" value="Tyr_Pase_dom"/>
</dbReference>
<keyword evidence="1" id="KW-0378">Hydrolase</keyword>
<dbReference type="InterPro" id="IPR057023">
    <property type="entry name" value="PTP-SAK"/>
</dbReference>
<dbReference type="STRING" id="945553.A0A0D2Q7S9"/>
<sequence length="483" mass="52035">MADDERVRASRAAAAAPAHRAQLQRLASQHHASEYSRAKFGVHGAPVRYTPLSLHAPDHFAQLRARQTANAQLRAWWPAPRPAASPPVSLHDEIMAAMAEPLQRSSQAPLKTSLTHPINISCIIPADLVDLMSSHALLSPAAPTLLDIPPPFTLDRLSVVRDARFQMPPPPYFFAKQTHFRTRSDVTDALQAAISSGMDSGANREPRVSVSLSMSIPTLPMDPTIRPPNNIFRPPTRDPSLFTIGNLFLSSCPGKKVRLDGPVKGRSGVRRDVETDMRRMKELGVGCIVCCLDDAELDFLGAPWAEYELAARRTGLDVLRLPIPEGLPPLSAPALDAHLTALIARYTLRGTPVLVHCRGGVGRAGVVACCWLVRLGLCGWPLPPPPLPPPPPPSLDTPPLSMHPPSPPAARAAVVAFVERVVALVRRRRSIKALETYEQVRFVVEYVEYLQRGAAAAGTEAGVSVGAEALVPVPSPAILTSGA</sequence>
<dbReference type="InterPro" id="IPR050561">
    <property type="entry name" value="PTP"/>
</dbReference>
<evidence type="ECO:0000256" key="1">
    <source>
        <dbReference type="ARBA" id="ARBA00022801"/>
    </source>
</evidence>
<dbReference type="EMBL" id="KN817523">
    <property type="protein sequence ID" value="KJA27765.1"/>
    <property type="molecule type" value="Genomic_DNA"/>
</dbReference>
<dbReference type="OMA" id="QHHASEY"/>
<dbReference type="SMART" id="SM00404">
    <property type="entry name" value="PTPc_motif"/>
    <property type="match status" value="1"/>
</dbReference>
<evidence type="ECO:0000256" key="2">
    <source>
        <dbReference type="SAM" id="MobiDB-lite"/>
    </source>
</evidence>
<feature type="region of interest" description="Disordered" evidence="2">
    <location>
        <begin position="1"/>
        <end position="20"/>
    </location>
</feature>
<dbReference type="PROSITE" id="PS50056">
    <property type="entry name" value="TYR_PHOSPHATASE_2"/>
    <property type="match status" value="1"/>
</dbReference>
<dbReference type="GO" id="GO:0140096">
    <property type="term" value="F:catalytic activity, acting on a protein"/>
    <property type="evidence" value="ECO:0007669"/>
    <property type="project" value="UniProtKB-ARBA"/>
</dbReference>
<protein>
    <recommendedName>
        <fullName evidence="3">Tyrosine specific protein phosphatases domain-containing protein</fullName>
    </recommendedName>
</protein>
<dbReference type="SUPFAM" id="SSF52799">
    <property type="entry name" value="(Phosphotyrosine protein) phosphatases II"/>
    <property type="match status" value="1"/>
</dbReference>
<evidence type="ECO:0000313" key="4">
    <source>
        <dbReference type="EMBL" id="KJA27765.1"/>
    </source>
</evidence>
<evidence type="ECO:0000313" key="5">
    <source>
        <dbReference type="Proteomes" id="UP000054270"/>
    </source>
</evidence>
<keyword evidence="5" id="KW-1185">Reference proteome</keyword>
<gene>
    <name evidence="4" type="ORF">HYPSUDRAFT_197926</name>
</gene>
<dbReference type="Proteomes" id="UP000054270">
    <property type="component" value="Unassembled WGS sequence"/>
</dbReference>
<dbReference type="PANTHER" id="PTHR23339">
    <property type="entry name" value="TYROSINE SPECIFIC PROTEIN PHOSPHATASE AND DUAL SPECIFICITY PROTEIN PHOSPHATASE"/>
    <property type="match status" value="1"/>
</dbReference>
<evidence type="ECO:0000259" key="3">
    <source>
        <dbReference type="PROSITE" id="PS50056"/>
    </source>
</evidence>
<accession>A0A0D2Q7S9</accession>